<evidence type="ECO:0000313" key="8">
    <source>
        <dbReference type="EMBL" id="AFU57998.1"/>
    </source>
</evidence>
<evidence type="ECO:0000256" key="6">
    <source>
        <dbReference type="RuleBase" id="RU003355"/>
    </source>
</evidence>
<keyword evidence="3" id="KW-0479">Metal-binding</keyword>
<feature type="domain" description="Peptidase S8/S53" evidence="7">
    <location>
        <begin position="118"/>
        <end position="374"/>
    </location>
</feature>
<dbReference type="InParanoid" id="K0IGN5"/>
<dbReference type="RefSeq" id="WP_015018538.1">
    <property type="nucleotide sequence ID" value="NC_018719.1"/>
</dbReference>
<dbReference type="EMBL" id="CP002408">
    <property type="protein sequence ID" value="AFU57998.1"/>
    <property type="molecule type" value="Genomic_DNA"/>
</dbReference>
<dbReference type="Gene3D" id="3.30.70.80">
    <property type="entry name" value="Peptidase S8 propeptide/proteinase inhibitor I9"/>
    <property type="match status" value="1"/>
</dbReference>
<dbReference type="PRINTS" id="PR00723">
    <property type="entry name" value="SUBTILISIN"/>
</dbReference>
<dbReference type="PROSITE" id="PS51892">
    <property type="entry name" value="SUBTILASE"/>
    <property type="match status" value="1"/>
</dbReference>
<accession>K0IGN5</accession>
<dbReference type="AlphaFoldDB" id="K0IGN5"/>
<dbReference type="InterPro" id="IPR036852">
    <property type="entry name" value="Peptidase_S8/S53_dom_sf"/>
</dbReference>
<dbReference type="InterPro" id="IPR034202">
    <property type="entry name" value="Subtilisin_Carlsberg-like"/>
</dbReference>
<dbReference type="Pfam" id="PF00082">
    <property type="entry name" value="Peptidase_S8"/>
    <property type="match status" value="1"/>
</dbReference>
<dbReference type="SUPFAM" id="SSF52743">
    <property type="entry name" value="Subtilisin-like"/>
    <property type="match status" value="1"/>
</dbReference>
<keyword evidence="9" id="KW-1185">Reference proteome</keyword>
<dbReference type="InterPro" id="IPR015500">
    <property type="entry name" value="Peptidase_S8_subtilisin-rel"/>
</dbReference>
<dbReference type="OrthoDB" id="27270at2157"/>
<dbReference type="InterPro" id="IPR023828">
    <property type="entry name" value="Peptidase_S8_Ser-AS"/>
</dbReference>
<evidence type="ECO:0000256" key="2">
    <source>
        <dbReference type="ARBA" id="ARBA00022670"/>
    </source>
</evidence>
<dbReference type="SUPFAM" id="SSF54897">
    <property type="entry name" value="Protease propeptides/inhibitors"/>
    <property type="match status" value="1"/>
</dbReference>
<dbReference type="InterPro" id="IPR037045">
    <property type="entry name" value="S8pro/Inhibitor_I9_sf"/>
</dbReference>
<proteinExistence type="inferred from homology"/>
<name>K0IGN5_NITGG</name>
<dbReference type="KEGG" id="nga:Ngar_c10560"/>
<dbReference type="Gene3D" id="3.40.50.200">
    <property type="entry name" value="Peptidase S8/S53 domain"/>
    <property type="match status" value="1"/>
</dbReference>
<protein>
    <submittedName>
        <fullName evidence="8">Subtilisin</fullName>
        <ecNumber evidence="8">3.4.21.62</ecNumber>
    </submittedName>
</protein>
<gene>
    <name evidence="8" type="primary">apr</name>
    <name evidence="8" type="ordered locus">Ngar_c10560</name>
</gene>
<dbReference type="GeneID" id="13795451"/>
<dbReference type="GO" id="GO:0004252">
    <property type="term" value="F:serine-type endopeptidase activity"/>
    <property type="evidence" value="ECO:0007669"/>
    <property type="project" value="UniProtKB-EC"/>
</dbReference>
<evidence type="ECO:0000256" key="1">
    <source>
        <dbReference type="ARBA" id="ARBA00011073"/>
    </source>
</evidence>
<keyword evidence="5 6" id="KW-0720">Serine protease</keyword>
<reference evidence="8 9" key="1">
    <citation type="journal article" date="2012" name="Environ. Microbiol.">
        <title>The genome of the ammonia-oxidizing Candidatus Nitrososphaera gargensis: insights into metabolic versatility and environmental adaptations.</title>
        <authorList>
            <person name="Spang A."/>
            <person name="Poehlein A."/>
            <person name="Offre P."/>
            <person name="Zumbragel S."/>
            <person name="Haider S."/>
            <person name="Rychlik N."/>
            <person name="Nowka B."/>
            <person name="Schmeisser C."/>
            <person name="Lebedeva E.V."/>
            <person name="Rattei T."/>
            <person name="Bohm C."/>
            <person name="Schmid M."/>
            <person name="Galushko A."/>
            <person name="Hatzenpichler R."/>
            <person name="Weinmaier T."/>
            <person name="Daniel R."/>
            <person name="Schleper C."/>
            <person name="Spieck E."/>
            <person name="Streit W."/>
            <person name="Wagner M."/>
        </authorList>
    </citation>
    <scope>NUCLEOTIDE SEQUENCE [LARGE SCALE GENOMIC DNA]</scope>
    <source>
        <strain evidence="9">Ga9.2</strain>
    </source>
</reference>
<evidence type="ECO:0000256" key="4">
    <source>
        <dbReference type="ARBA" id="ARBA00022801"/>
    </source>
</evidence>
<evidence type="ECO:0000256" key="3">
    <source>
        <dbReference type="ARBA" id="ARBA00022723"/>
    </source>
</evidence>
<evidence type="ECO:0000256" key="5">
    <source>
        <dbReference type="ARBA" id="ARBA00022825"/>
    </source>
</evidence>
<dbReference type="InterPro" id="IPR023827">
    <property type="entry name" value="Peptidase_S8_Asp-AS"/>
</dbReference>
<dbReference type="InterPro" id="IPR000209">
    <property type="entry name" value="Peptidase_S8/S53_dom"/>
</dbReference>
<organism evidence="8 9">
    <name type="scientific">Nitrososphaera gargensis (strain Ga9.2)</name>
    <dbReference type="NCBI Taxonomy" id="1237085"/>
    <lineage>
        <taxon>Archaea</taxon>
        <taxon>Nitrososphaerota</taxon>
        <taxon>Nitrososphaeria</taxon>
        <taxon>Nitrososphaerales</taxon>
        <taxon>Nitrososphaeraceae</taxon>
        <taxon>Nitrososphaera</taxon>
    </lineage>
</organism>
<dbReference type="STRING" id="1237085.Ngar_c10560"/>
<dbReference type="Proteomes" id="UP000008037">
    <property type="component" value="Chromosome"/>
</dbReference>
<dbReference type="GO" id="GO:0006508">
    <property type="term" value="P:proteolysis"/>
    <property type="evidence" value="ECO:0007669"/>
    <property type="project" value="UniProtKB-KW"/>
</dbReference>
<dbReference type="PANTHER" id="PTHR43806">
    <property type="entry name" value="PEPTIDASE S8"/>
    <property type="match status" value="1"/>
</dbReference>
<keyword evidence="4 6" id="KW-0378">Hydrolase</keyword>
<dbReference type="HOGENOM" id="CLU_011263_15_7_2"/>
<sequence>MYYIAFFLITLILLAPSFTTYVSQNAAVIVSFADGKYNPAIVVTAGGRIFEEFKNMGMLYAIVSQRALTSLEQNPAIEFVESDGRFEIAEEASTSEYAESWALKDISAEPAHLSNYTGRGVKIAVLDTGIDYNHPELAPNYKGGYDFINNDNDPMDDNGHGTHVAGILAAARDGRGIVGVAPDAEIYAIKVSDERGKGSFSGLVKGIGWSIENGIDIVTMSITGNSGSKALAKAVESAYNEYGLVLVAAVGNGNGNVLYPAAYEQVIGVGSVTEDNELSSFSMTGSEVELVAPGSRIKSAAIGGGYRLSSGTSMATPFVTGAIALLFGSDEKAWGNTGMVDGDGAWTNDEIRNVLRYTAKDLGDKGKDDLFGYGLLNLDFLRGQPSIITPSVPETEDKPIVLKLAWFTFKVSLQPAT</sequence>
<comment type="similarity">
    <text evidence="1 6">Belongs to the peptidase S8 family.</text>
</comment>
<dbReference type="PANTHER" id="PTHR43806:SF11">
    <property type="entry name" value="CEREVISIN-RELATED"/>
    <property type="match status" value="1"/>
</dbReference>
<dbReference type="InterPro" id="IPR022398">
    <property type="entry name" value="Peptidase_S8_His-AS"/>
</dbReference>
<evidence type="ECO:0000313" key="9">
    <source>
        <dbReference type="Proteomes" id="UP000008037"/>
    </source>
</evidence>
<dbReference type="InterPro" id="IPR050131">
    <property type="entry name" value="Peptidase_S8_subtilisin-like"/>
</dbReference>
<dbReference type="PROSITE" id="PS00137">
    <property type="entry name" value="SUBTILASE_HIS"/>
    <property type="match status" value="1"/>
</dbReference>
<dbReference type="PROSITE" id="PS00136">
    <property type="entry name" value="SUBTILASE_ASP"/>
    <property type="match status" value="1"/>
</dbReference>
<dbReference type="EC" id="3.4.21.62" evidence="8"/>
<dbReference type="CDD" id="cd07477">
    <property type="entry name" value="Peptidases_S8_Subtilisin_subset"/>
    <property type="match status" value="1"/>
</dbReference>
<dbReference type="PROSITE" id="PS00138">
    <property type="entry name" value="SUBTILASE_SER"/>
    <property type="match status" value="1"/>
</dbReference>
<evidence type="ECO:0000259" key="7">
    <source>
        <dbReference type="Pfam" id="PF00082"/>
    </source>
</evidence>
<keyword evidence="2 6" id="KW-0645">Protease</keyword>
<dbReference type="GO" id="GO:0046872">
    <property type="term" value="F:metal ion binding"/>
    <property type="evidence" value="ECO:0007669"/>
    <property type="project" value="UniProtKB-KW"/>
</dbReference>